<dbReference type="FunFam" id="2.30.30.560:FF:000002">
    <property type="entry name" value="Major vault protein-alpha"/>
    <property type="match status" value="1"/>
</dbReference>
<feature type="repeat" description="MVP" evidence="8">
    <location>
        <begin position="98"/>
        <end position="158"/>
    </location>
</feature>
<evidence type="ECO:0000259" key="11">
    <source>
        <dbReference type="Pfam" id="PF11978"/>
    </source>
</evidence>
<evidence type="ECO:0000256" key="3">
    <source>
        <dbReference type="ARBA" id="ARBA00018296"/>
    </source>
</evidence>
<feature type="region of interest" description="Disordered" evidence="9">
    <location>
        <begin position="714"/>
        <end position="746"/>
    </location>
</feature>
<dbReference type="GO" id="GO:0005634">
    <property type="term" value="C:nucleus"/>
    <property type="evidence" value="ECO:0007669"/>
    <property type="project" value="UniProtKB-SubCell"/>
</dbReference>
<evidence type="ECO:0000256" key="9">
    <source>
        <dbReference type="SAM" id="MobiDB-lite"/>
    </source>
</evidence>
<evidence type="ECO:0000259" key="14">
    <source>
        <dbReference type="Pfam" id="PF17796"/>
    </source>
</evidence>
<reference evidence="15 16" key="1">
    <citation type="journal article" date="2018" name="Nat. Ecol. Evol.">
        <title>Genomic signatures of mitonuclear coevolution across populations of Tigriopus californicus.</title>
        <authorList>
            <person name="Barreto F.S."/>
            <person name="Watson E.T."/>
            <person name="Lima T.G."/>
            <person name="Willett C.S."/>
            <person name="Edmands S."/>
            <person name="Li W."/>
            <person name="Burton R.S."/>
        </authorList>
    </citation>
    <scope>NUCLEOTIDE SEQUENCE [LARGE SCALE GENOMIC DNA]</scope>
    <source>
        <strain evidence="15 16">San Diego</strain>
    </source>
</reference>
<dbReference type="Gene3D" id="6.20.380.10">
    <property type="match status" value="1"/>
</dbReference>
<dbReference type="InterPro" id="IPR043023">
    <property type="entry name" value="MVP_rep_sf"/>
</dbReference>
<feature type="compositionally biased region" description="Basic and acidic residues" evidence="9">
    <location>
        <begin position="475"/>
        <end position="501"/>
    </location>
</feature>
<dbReference type="STRING" id="6832.A0A553NS70"/>
<feature type="compositionally biased region" description="Basic and acidic residues" evidence="9">
    <location>
        <begin position="17"/>
        <end position="43"/>
    </location>
</feature>
<dbReference type="Gene3D" id="2.30.30.550">
    <property type="entry name" value="Major Vault Protein repeat"/>
    <property type="match status" value="4"/>
</dbReference>
<feature type="repeat" description="MVP" evidence="8">
    <location>
        <begin position="320"/>
        <end position="368"/>
    </location>
</feature>
<feature type="region of interest" description="Disordered" evidence="9">
    <location>
        <begin position="475"/>
        <end position="503"/>
    </location>
</feature>
<dbReference type="FunFam" id="3.30.479.30:FF:000010">
    <property type="entry name" value="major vault protein-like"/>
    <property type="match status" value="1"/>
</dbReference>
<evidence type="ECO:0000256" key="1">
    <source>
        <dbReference type="ARBA" id="ARBA00004123"/>
    </source>
</evidence>
<evidence type="ECO:0000256" key="2">
    <source>
        <dbReference type="ARBA" id="ARBA00004496"/>
    </source>
</evidence>
<feature type="domain" description="Major vault protein repeat" evidence="10">
    <location>
        <begin position="365"/>
        <end position="409"/>
    </location>
</feature>
<feature type="repeat" description="MVP" evidence="8">
    <location>
        <begin position="264"/>
        <end position="318"/>
    </location>
</feature>
<dbReference type="FunFam" id="2.30.30.570:FF:000002">
    <property type="entry name" value="Major vault protein-alpha"/>
    <property type="match status" value="1"/>
</dbReference>
<proteinExistence type="predicted"/>
<evidence type="ECO:0000256" key="7">
    <source>
        <dbReference type="ARBA" id="ARBA00023274"/>
    </source>
</evidence>
<dbReference type="Pfam" id="PF17796">
    <property type="entry name" value="Vault_4"/>
    <property type="match status" value="1"/>
</dbReference>
<dbReference type="Proteomes" id="UP000318571">
    <property type="component" value="Chromosome 1"/>
</dbReference>
<evidence type="ECO:0000313" key="15">
    <source>
        <dbReference type="EMBL" id="TRY68249.1"/>
    </source>
</evidence>
<dbReference type="Gene3D" id="3.30.479.30">
    <property type="entry name" value="Band 7 domain"/>
    <property type="match status" value="1"/>
</dbReference>
<dbReference type="FunFam" id="2.30.30.570:FF:000001">
    <property type="entry name" value="major vault protein-like"/>
    <property type="match status" value="1"/>
</dbReference>
<dbReference type="Gene3D" id="2.30.30.570">
    <property type="match status" value="2"/>
</dbReference>
<feature type="domain" description="Major vault protein repeat" evidence="10">
    <location>
        <begin position="260"/>
        <end position="303"/>
    </location>
</feature>
<dbReference type="InterPro" id="IPR021870">
    <property type="entry name" value="MVP_shoulder"/>
</dbReference>
<feature type="repeat" description="MVP" evidence="8">
    <location>
        <begin position="211"/>
        <end position="263"/>
    </location>
</feature>
<dbReference type="InterPro" id="IPR040989">
    <property type="entry name" value="Vault_3"/>
</dbReference>
<dbReference type="InterPro" id="IPR041139">
    <property type="entry name" value="MVP_rep_dom"/>
</dbReference>
<evidence type="ECO:0000259" key="13">
    <source>
        <dbReference type="Pfam" id="PF17795"/>
    </source>
</evidence>
<feature type="domain" description="Major vault protein repeat" evidence="12">
    <location>
        <begin position="92"/>
        <end position="151"/>
    </location>
</feature>
<feature type="domain" description="Major vault protein repeat" evidence="13">
    <location>
        <begin position="510"/>
        <end position="571"/>
    </location>
</feature>
<evidence type="ECO:0000259" key="10">
    <source>
        <dbReference type="Pfam" id="PF01505"/>
    </source>
</evidence>
<organism evidence="15 16">
    <name type="scientific">Tigriopus californicus</name>
    <name type="common">Marine copepod</name>
    <dbReference type="NCBI Taxonomy" id="6832"/>
    <lineage>
        <taxon>Eukaryota</taxon>
        <taxon>Metazoa</taxon>
        <taxon>Ecdysozoa</taxon>
        <taxon>Arthropoda</taxon>
        <taxon>Crustacea</taxon>
        <taxon>Multicrustacea</taxon>
        <taxon>Hexanauplia</taxon>
        <taxon>Copepoda</taxon>
        <taxon>Harpacticoida</taxon>
        <taxon>Harpacticidae</taxon>
        <taxon>Tigriopus</taxon>
    </lineage>
</organism>
<sequence length="909" mass="101987">MSKRTRDRHLDQNPCRSRWEDSTHRDHSPFSEPRTKMGRDKEADCDGSLFRIPPYYYIHVLDQTSNTSRVEVGPQTFIRKDNEKVLQNPARMIVVPPRHYCTIKNPVARAEDGSVVTDRLGQVKLLHAETEVRLEQEPFPLYPGEEVETKVQPLTVVHALTALRLRVLRDFNDDGTPRVAGDEYLFEGPGTYIPRKEVEVVSTQKAVIIKPNEALKLRSLRDTIDRDDQKRVAGEEWLVRRQGSYLPGAFEEIVERCSATVLTDKMAVHVMAVKSFVDQKGKARKNGEEYLITLEDMESFIPDVYEKVIQTVDIITLTKREYCVVVNPIGNDGKPQLGHKVLVKGEKSFFLQPGEELENGIQDVHVLGEDSGLVLRSLEKFLDTSVEPPVTRQAGDKWMLKGPMEYIPPVEVEVVVTREAIPLHQNEGIYVRNSKNGSVRSVIGQTYMLGEDEELWPKKMPVIVRTLLNRNRDPCADRGEWINPEKEKRKSDKADAKPKSDWDEDDLTQVVTFQVPNNAAVQIYDYKSKRSRVAFGPDLVMLEPNEEFTQLSISGGKPKKANLIRALALLLGPDFCTDIITVETSDHARLQLQLSYNWHFEVKDKNNQDEGAKLFCVPDFVGDMCKAIASRIRGAVSGVSFDNFHKNSAGIIKLAVFGVDEGMKPNEELRFPANNLVVTSIDIRSVEPVDQRTRDSLQKSVTLAIEITTQSQEAAAKREAERVDQEARGRLERQKIGDDAEAEKSRRSLLTLQAESAAVESTGQAKAEASSRAESARIEAEAAVEAARLRAQAAKIESESELERLRGAREAEITFLTEQNRLDIEKAELMAKIETEKFQLMVQALGTDTIQAMASGPQDHQVKMLQSLGLSSTLITDGRTPINLLNTATDKRDGLEAEETGGDTATNDI</sequence>
<keyword evidence="16" id="KW-1185">Reference proteome</keyword>
<dbReference type="InterPro" id="IPR002499">
    <property type="entry name" value="Vault_N"/>
</dbReference>
<keyword evidence="6" id="KW-0539">Nucleus</keyword>
<dbReference type="FunFam" id="2.30.30.560:FF:000001">
    <property type="entry name" value="major vault protein-like"/>
    <property type="match status" value="1"/>
</dbReference>
<feature type="repeat" description="MVP" evidence="8">
    <location>
        <begin position="159"/>
        <end position="210"/>
    </location>
</feature>
<dbReference type="GO" id="GO:0005737">
    <property type="term" value="C:cytoplasm"/>
    <property type="evidence" value="ECO:0007669"/>
    <property type="project" value="UniProtKB-SubCell"/>
</dbReference>
<dbReference type="CDD" id="cd08825">
    <property type="entry name" value="MVP_shoulder"/>
    <property type="match status" value="1"/>
</dbReference>
<feature type="compositionally biased region" description="Basic and acidic residues" evidence="9">
    <location>
        <begin position="715"/>
        <end position="746"/>
    </location>
</feature>
<accession>A0A553NS70</accession>
<evidence type="ECO:0000259" key="12">
    <source>
        <dbReference type="Pfam" id="PF17794"/>
    </source>
</evidence>
<protein>
    <recommendedName>
        <fullName evidence="3">Major vault protein</fullName>
    </recommendedName>
</protein>
<evidence type="ECO:0000313" key="16">
    <source>
        <dbReference type="Proteomes" id="UP000318571"/>
    </source>
</evidence>
<evidence type="ECO:0000256" key="8">
    <source>
        <dbReference type="PROSITE-ProRule" id="PRU00571"/>
    </source>
</evidence>
<dbReference type="InterPro" id="IPR036013">
    <property type="entry name" value="Band_7/SPFH_dom_sf"/>
</dbReference>
<dbReference type="AlphaFoldDB" id="A0A553NS70"/>
<feature type="repeat" description="MVP" evidence="8">
    <location>
        <begin position="369"/>
        <end position="424"/>
    </location>
</feature>
<dbReference type="Pfam" id="PF17794">
    <property type="entry name" value="Vault_2"/>
    <property type="match status" value="2"/>
</dbReference>
<dbReference type="OMA" id="VTYRAPH"/>
<feature type="domain" description="Major vault protein repeat" evidence="10">
    <location>
        <begin position="155"/>
        <end position="195"/>
    </location>
</feature>
<keyword evidence="4 8" id="KW-0963">Cytoplasm</keyword>
<keyword evidence="5" id="KW-0677">Repeat</keyword>
<dbReference type="InterPro" id="IPR041136">
    <property type="entry name" value="Vault_4"/>
</dbReference>
<name>A0A553NS70_TIGCA</name>
<evidence type="ECO:0000256" key="5">
    <source>
        <dbReference type="ARBA" id="ARBA00022737"/>
    </source>
</evidence>
<dbReference type="Gene3D" id="6.10.250.720">
    <property type="match status" value="1"/>
</dbReference>
<dbReference type="InterPro" id="IPR043179">
    <property type="entry name" value="Vault_2_sf"/>
</dbReference>
<keyword evidence="7 8" id="KW-0687">Ribonucleoprotein</keyword>
<feature type="domain" description="Major vault protein repeat" evidence="12">
    <location>
        <begin position="314"/>
        <end position="361"/>
    </location>
</feature>
<feature type="domain" description="Major vault protein repeat" evidence="10">
    <location>
        <begin position="208"/>
        <end position="248"/>
    </location>
</feature>
<comment type="subcellular location">
    <subcellularLocation>
        <location evidence="2 8">Cytoplasm</location>
    </subcellularLocation>
    <subcellularLocation>
        <location evidence="1">Nucleus</location>
    </subcellularLocation>
</comment>
<gene>
    <name evidence="15" type="ORF">TCAL_04082</name>
</gene>
<feature type="region of interest" description="Disordered" evidence="9">
    <location>
        <begin position="1"/>
        <end position="43"/>
    </location>
</feature>
<dbReference type="EMBL" id="VCGU01000010">
    <property type="protein sequence ID" value="TRY68249.1"/>
    <property type="molecule type" value="Genomic_DNA"/>
</dbReference>
<dbReference type="GO" id="GO:1990904">
    <property type="term" value="C:ribonucleoprotein complex"/>
    <property type="evidence" value="ECO:0007669"/>
    <property type="project" value="UniProtKB-UniRule"/>
</dbReference>
<dbReference type="InterPro" id="IPR039059">
    <property type="entry name" value="MVP"/>
</dbReference>
<dbReference type="PROSITE" id="PS51224">
    <property type="entry name" value="MVP"/>
    <property type="match status" value="6"/>
</dbReference>
<dbReference type="Pfam" id="PF17795">
    <property type="entry name" value="Vault_3"/>
    <property type="match status" value="1"/>
</dbReference>
<dbReference type="Pfam" id="PF01505">
    <property type="entry name" value="Vault"/>
    <property type="match status" value="4"/>
</dbReference>
<feature type="domain" description="Major vault protein shoulder" evidence="11">
    <location>
        <begin position="572"/>
        <end position="690"/>
    </location>
</feature>
<dbReference type="InterPro" id="IPR041134">
    <property type="entry name" value="Vault_2"/>
</dbReference>
<comment type="caution">
    <text evidence="15">The sequence shown here is derived from an EMBL/GenBank/DDBJ whole genome shotgun (WGS) entry which is preliminary data.</text>
</comment>
<feature type="domain" description="Major vault protein repeat" evidence="14">
    <location>
        <begin position="420"/>
        <end position="478"/>
    </location>
</feature>
<feature type="region of interest" description="Disordered" evidence="9">
    <location>
        <begin position="890"/>
        <end position="909"/>
    </location>
</feature>
<dbReference type="FunFam" id="2.30.30.550:FF:000001">
    <property type="entry name" value="major vault protein-like"/>
    <property type="match status" value="3"/>
</dbReference>
<evidence type="ECO:0000256" key="6">
    <source>
        <dbReference type="ARBA" id="ARBA00023242"/>
    </source>
</evidence>
<dbReference type="Gene3D" id="2.30.30.620">
    <property type="match status" value="1"/>
</dbReference>
<evidence type="ECO:0000256" key="4">
    <source>
        <dbReference type="ARBA" id="ARBA00022490"/>
    </source>
</evidence>
<dbReference type="Gene3D" id="2.30.30.560">
    <property type="match status" value="2"/>
</dbReference>
<dbReference type="PANTHER" id="PTHR14165:SF3">
    <property type="entry name" value="MAJOR VAULT PROTEIN"/>
    <property type="match status" value="1"/>
</dbReference>
<dbReference type="Pfam" id="PF11978">
    <property type="entry name" value="MVP_shoulder"/>
    <property type="match status" value="1"/>
</dbReference>
<dbReference type="PANTHER" id="PTHR14165">
    <property type="entry name" value="MAJOR VAULT PROTEIN"/>
    <property type="match status" value="1"/>
</dbReference>